<gene>
    <name evidence="1" type="ORF">AAF712_013811</name>
</gene>
<name>A0ABR2ZDV9_9AGAR</name>
<keyword evidence="2" id="KW-1185">Reference proteome</keyword>
<evidence type="ECO:0008006" key="3">
    <source>
        <dbReference type="Google" id="ProtNLM"/>
    </source>
</evidence>
<dbReference type="EMBL" id="JBBXMP010000227">
    <property type="protein sequence ID" value="KAL0059422.1"/>
    <property type="molecule type" value="Genomic_DNA"/>
</dbReference>
<reference evidence="1 2" key="1">
    <citation type="submission" date="2024-05" db="EMBL/GenBank/DDBJ databases">
        <title>A draft genome resource for the thread blight pathogen Marasmius tenuissimus strain MS-2.</title>
        <authorList>
            <person name="Yulfo-Soto G.E."/>
            <person name="Baruah I.K."/>
            <person name="Amoako-Attah I."/>
            <person name="Bukari Y."/>
            <person name="Meinhardt L.W."/>
            <person name="Bailey B.A."/>
            <person name="Cohen S.P."/>
        </authorList>
    </citation>
    <scope>NUCLEOTIDE SEQUENCE [LARGE SCALE GENOMIC DNA]</scope>
    <source>
        <strain evidence="1 2">MS-2</strain>
    </source>
</reference>
<accession>A0ABR2ZDV9</accession>
<organism evidence="1 2">
    <name type="scientific">Marasmius tenuissimus</name>
    <dbReference type="NCBI Taxonomy" id="585030"/>
    <lineage>
        <taxon>Eukaryota</taxon>
        <taxon>Fungi</taxon>
        <taxon>Dikarya</taxon>
        <taxon>Basidiomycota</taxon>
        <taxon>Agaricomycotina</taxon>
        <taxon>Agaricomycetes</taxon>
        <taxon>Agaricomycetidae</taxon>
        <taxon>Agaricales</taxon>
        <taxon>Marasmiineae</taxon>
        <taxon>Marasmiaceae</taxon>
        <taxon>Marasmius</taxon>
    </lineage>
</organism>
<evidence type="ECO:0000313" key="2">
    <source>
        <dbReference type="Proteomes" id="UP001437256"/>
    </source>
</evidence>
<protein>
    <recommendedName>
        <fullName evidence="3">EthD domain-containing protein</fullName>
    </recommendedName>
</protein>
<comment type="caution">
    <text evidence="1">The sequence shown here is derived from an EMBL/GenBank/DDBJ whole genome shotgun (WGS) entry which is preliminary data.</text>
</comment>
<dbReference type="Proteomes" id="UP001437256">
    <property type="component" value="Unassembled WGS sequence"/>
</dbReference>
<proteinExistence type="predicted"/>
<sequence>MSSPTKAFLIVFSTPGDQVTQDEFQDWYNNEHVPLRLDNLDFFLSGARFRDPNPPTPLTPTTTDWAALYEITSPQVFQEPSYTGLREKRSAREASVVKRLGVLDRRTFGVVSVVEREEGGEWTGLNVGNPTQGIVTHKSTTDKVDVGENLGGWRRTWILEGLDSGVTVEGKQVETAKDSGVFVVHEFTSCDAAHDFAGTLQPQEQYTEALRCCIDRRMEYVIQSKAQATSPNAFVPRRHEICIPSKGLDP</sequence>
<evidence type="ECO:0000313" key="1">
    <source>
        <dbReference type="EMBL" id="KAL0059422.1"/>
    </source>
</evidence>